<dbReference type="EMBL" id="JAVHNS010000010">
    <property type="protein sequence ID" value="KAK6342009.1"/>
    <property type="molecule type" value="Genomic_DNA"/>
</dbReference>
<comment type="caution">
    <text evidence="2">The sequence shown here is derived from an EMBL/GenBank/DDBJ whole genome shotgun (WGS) entry which is preliminary data.</text>
</comment>
<sequence length="296" mass="33043">MRATRIIRHTTQSAQGLWHLNNRPGCRRLSTIRRPYLQRPVLEYPLTKGTYINRGQRYYQGGTIYEYQQRNIEVTSPSGEAESVPVKGVNSQAVSATRVPTPPPRPAKNPKTLYSWEPIESNDYGLGPNACPKINVPLVGMIGEKLQAATREAISLPDELHQAHYRNAYKELGKDPAYDVPVTNPPSKTIAIIAVDEIWSEHCRVCPCFCEDDIPYIRVHGSTANGGKGVTFKIILEEVGDWLYGENAEEILEGERGRIGLTLLNYLEPGGDHEGILDATLYWYLSKAEEGVKIGV</sequence>
<gene>
    <name evidence="2" type="ORF">TWF730_001491</name>
</gene>
<dbReference type="Proteomes" id="UP001373714">
    <property type="component" value="Unassembled WGS sequence"/>
</dbReference>
<evidence type="ECO:0000256" key="1">
    <source>
        <dbReference type="SAM" id="MobiDB-lite"/>
    </source>
</evidence>
<organism evidence="2 3">
    <name type="scientific">Orbilia blumenaviensis</name>
    <dbReference type="NCBI Taxonomy" id="1796055"/>
    <lineage>
        <taxon>Eukaryota</taxon>
        <taxon>Fungi</taxon>
        <taxon>Dikarya</taxon>
        <taxon>Ascomycota</taxon>
        <taxon>Pezizomycotina</taxon>
        <taxon>Orbiliomycetes</taxon>
        <taxon>Orbiliales</taxon>
        <taxon>Orbiliaceae</taxon>
        <taxon>Orbilia</taxon>
    </lineage>
</organism>
<reference evidence="2 3" key="1">
    <citation type="submission" date="2019-10" db="EMBL/GenBank/DDBJ databases">
        <authorList>
            <person name="Palmer J.M."/>
        </authorList>
    </citation>
    <scope>NUCLEOTIDE SEQUENCE [LARGE SCALE GENOMIC DNA]</scope>
    <source>
        <strain evidence="2 3">TWF730</strain>
    </source>
</reference>
<accession>A0AAV9UI23</accession>
<keyword evidence="3" id="KW-1185">Reference proteome</keyword>
<name>A0AAV9UI23_9PEZI</name>
<proteinExistence type="predicted"/>
<dbReference type="AlphaFoldDB" id="A0AAV9UI23"/>
<protein>
    <submittedName>
        <fullName evidence="2">Uncharacterized protein</fullName>
    </submittedName>
</protein>
<evidence type="ECO:0000313" key="2">
    <source>
        <dbReference type="EMBL" id="KAK6342009.1"/>
    </source>
</evidence>
<evidence type="ECO:0000313" key="3">
    <source>
        <dbReference type="Proteomes" id="UP001373714"/>
    </source>
</evidence>
<feature type="region of interest" description="Disordered" evidence="1">
    <location>
        <begin position="76"/>
        <end position="113"/>
    </location>
</feature>